<reference evidence="2 3" key="1">
    <citation type="submission" date="2024-04" db="EMBL/GenBank/DDBJ databases">
        <authorList>
            <person name="Fracassetti M."/>
        </authorList>
    </citation>
    <scope>NUCLEOTIDE SEQUENCE [LARGE SCALE GENOMIC DNA]</scope>
</reference>
<dbReference type="InterPro" id="IPR000477">
    <property type="entry name" value="RT_dom"/>
</dbReference>
<evidence type="ECO:0000313" key="3">
    <source>
        <dbReference type="Proteomes" id="UP001497516"/>
    </source>
</evidence>
<dbReference type="AlphaFoldDB" id="A0AAV2DU84"/>
<dbReference type="EMBL" id="OZ034816">
    <property type="protein sequence ID" value="CAL1377102.1"/>
    <property type="molecule type" value="Genomic_DNA"/>
</dbReference>
<dbReference type="Proteomes" id="UP001497516">
    <property type="component" value="Chromosome 3"/>
</dbReference>
<sequence>MLRSFNHTWLTLIPKVDIVESMTQLRPISLCQFLYKVITKIMAERLACLLPRIVPEGQNAFIRERQIVENILLGHELMHYLKIKNQGKKGYMALKVDMEKAYDRVEWLFLLALLDKMGFNSVWRGWIHECLRSSSFSVMMNDTPAGYFMPTRDLQLSWKRQSRING</sequence>
<dbReference type="InterPro" id="IPR052343">
    <property type="entry name" value="Retrotransposon-Effector_Assoc"/>
</dbReference>
<protein>
    <recommendedName>
        <fullName evidence="1">Reverse transcriptase domain-containing protein</fullName>
    </recommendedName>
</protein>
<proteinExistence type="predicted"/>
<organism evidence="2 3">
    <name type="scientific">Linum trigynum</name>
    <dbReference type="NCBI Taxonomy" id="586398"/>
    <lineage>
        <taxon>Eukaryota</taxon>
        <taxon>Viridiplantae</taxon>
        <taxon>Streptophyta</taxon>
        <taxon>Embryophyta</taxon>
        <taxon>Tracheophyta</taxon>
        <taxon>Spermatophyta</taxon>
        <taxon>Magnoliopsida</taxon>
        <taxon>eudicotyledons</taxon>
        <taxon>Gunneridae</taxon>
        <taxon>Pentapetalae</taxon>
        <taxon>rosids</taxon>
        <taxon>fabids</taxon>
        <taxon>Malpighiales</taxon>
        <taxon>Linaceae</taxon>
        <taxon>Linum</taxon>
    </lineage>
</organism>
<gene>
    <name evidence="2" type="ORF">LTRI10_LOCUS18776</name>
</gene>
<evidence type="ECO:0000259" key="1">
    <source>
        <dbReference type="Pfam" id="PF00078"/>
    </source>
</evidence>
<accession>A0AAV2DU84</accession>
<name>A0AAV2DU84_9ROSI</name>
<dbReference type="Pfam" id="PF00078">
    <property type="entry name" value="RVT_1"/>
    <property type="match status" value="1"/>
</dbReference>
<feature type="domain" description="Reverse transcriptase" evidence="1">
    <location>
        <begin position="13"/>
        <end position="138"/>
    </location>
</feature>
<dbReference type="PANTHER" id="PTHR46890">
    <property type="entry name" value="NON-LTR RETROLELEMENT REVERSE TRANSCRIPTASE-LIKE PROTEIN-RELATED"/>
    <property type="match status" value="1"/>
</dbReference>
<evidence type="ECO:0000313" key="2">
    <source>
        <dbReference type="EMBL" id="CAL1377102.1"/>
    </source>
</evidence>
<dbReference type="PANTHER" id="PTHR46890:SF48">
    <property type="entry name" value="RNA-DIRECTED DNA POLYMERASE"/>
    <property type="match status" value="1"/>
</dbReference>
<keyword evidence="3" id="KW-1185">Reference proteome</keyword>